<feature type="binding site" evidence="3">
    <location>
        <position position="325"/>
    </location>
    <ligand>
        <name>Zn(2+)</name>
        <dbReference type="ChEBI" id="CHEBI:29105"/>
    </ligand>
</feature>
<evidence type="ECO:0000256" key="2">
    <source>
        <dbReference type="ARBA" id="ARBA00069999"/>
    </source>
</evidence>
<dbReference type="CDD" id="cd04794">
    <property type="entry name" value="euk_LANCL"/>
    <property type="match status" value="1"/>
</dbReference>
<dbReference type="InterPro" id="IPR007822">
    <property type="entry name" value="LANC-like"/>
</dbReference>
<proteinExistence type="inferred from homology"/>
<dbReference type="Gene3D" id="1.50.10.10">
    <property type="match status" value="1"/>
</dbReference>
<dbReference type="GO" id="GO:0005886">
    <property type="term" value="C:plasma membrane"/>
    <property type="evidence" value="ECO:0007669"/>
    <property type="project" value="TreeGrafter"/>
</dbReference>
<feature type="binding site" evidence="3">
    <location>
        <position position="278"/>
    </location>
    <ligand>
        <name>Zn(2+)</name>
        <dbReference type="ChEBI" id="CHEBI:29105"/>
    </ligand>
</feature>
<keyword evidence="5" id="KW-1185">Reference proteome</keyword>
<organism evidence="4">
    <name type="scientific">Sipha flava</name>
    <name type="common">yellow sugarcane aphid</name>
    <dbReference type="NCBI Taxonomy" id="143950"/>
    <lineage>
        <taxon>Eukaryota</taxon>
        <taxon>Metazoa</taxon>
        <taxon>Ecdysozoa</taxon>
        <taxon>Arthropoda</taxon>
        <taxon>Hexapoda</taxon>
        <taxon>Insecta</taxon>
        <taxon>Pterygota</taxon>
        <taxon>Neoptera</taxon>
        <taxon>Paraneoptera</taxon>
        <taxon>Hemiptera</taxon>
        <taxon>Sternorrhyncha</taxon>
        <taxon>Aphidomorpha</taxon>
        <taxon>Aphidoidea</taxon>
        <taxon>Aphididae</taxon>
        <taxon>Sipha</taxon>
    </lineage>
</organism>
<dbReference type="EMBL" id="GGMS01016177">
    <property type="protein sequence ID" value="MBY85380.1"/>
    <property type="molecule type" value="Transcribed_RNA"/>
</dbReference>
<dbReference type="SUPFAM" id="SSF158745">
    <property type="entry name" value="LanC-like"/>
    <property type="match status" value="1"/>
</dbReference>
<name>A0A2S2R6Q6_9HEMI</name>
<dbReference type="AlphaFoldDB" id="A0A2S2R6Q6"/>
<evidence type="ECO:0000256" key="1">
    <source>
        <dbReference type="ARBA" id="ARBA00007179"/>
    </source>
</evidence>
<dbReference type="InterPro" id="IPR020464">
    <property type="entry name" value="LanC-like_prot_euk"/>
</dbReference>
<keyword evidence="3" id="KW-0862">Zinc</keyword>
<reference evidence="6" key="2">
    <citation type="submission" date="2025-04" db="UniProtKB">
        <authorList>
            <consortium name="RefSeq"/>
        </authorList>
    </citation>
    <scope>IDENTIFICATION</scope>
    <source>
        <tissue evidence="6">Whole body</tissue>
    </source>
</reference>
<evidence type="ECO:0000313" key="5">
    <source>
        <dbReference type="Proteomes" id="UP000694846"/>
    </source>
</evidence>
<gene>
    <name evidence="6" type="primary">LOC112686881</name>
    <name evidence="4" type="ORF">g.51798</name>
</gene>
<evidence type="ECO:0000313" key="6">
    <source>
        <dbReference type="RefSeq" id="XP_025415134.1"/>
    </source>
</evidence>
<dbReference type="PRINTS" id="PR01951">
    <property type="entry name" value="LANCEUKARYTE"/>
</dbReference>
<dbReference type="RefSeq" id="XP_025415134.1">
    <property type="nucleotide sequence ID" value="XM_025559349.1"/>
</dbReference>
<dbReference type="Proteomes" id="UP000694846">
    <property type="component" value="Unplaced"/>
</dbReference>
<dbReference type="Pfam" id="PF05147">
    <property type="entry name" value="LANC_like"/>
    <property type="match status" value="1"/>
</dbReference>
<dbReference type="GO" id="GO:0031179">
    <property type="term" value="P:peptide modification"/>
    <property type="evidence" value="ECO:0007669"/>
    <property type="project" value="InterPro"/>
</dbReference>
<keyword evidence="3" id="KW-0479">Metal-binding</keyword>
<dbReference type="FunFam" id="1.50.10.10:FF:000012">
    <property type="entry name" value="LanC-like protein 3"/>
    <property type="match status" value="1"/>
</dbReference>
<protein>
    <recommendedName>
        <fullName evidence="2">LanC-like protein 3 homolog</fullName>
    </recommendedName>
</protein>
<reference evidence="4" key="1">
    <citation type="submission" date="2018-04" db="EMBL/GenBank/DDBJ databases">
        <title>Transcriptome assembly of Sipha flava.</title>
        <authorList>
            <person name="Scully E.D."/>
            <person name="Geib S.M."/>
            <person name="Palmer N.A."/>
            <person name="Koch K."/>
            <person name="Bradshaw J."/>
            <person name="Heng-Moss T."/>
            <person name="Sarath G."/>
        </authorList>
    </citation>
    <scope>NUCLEOTIDE SEQUENCE</scope>
</reference>
<dbReference type="GO" id="GO:0005975">
    <property type="term" value="P:carbohydrate metabolic process"/>
    <property type="evidence" value="ECO:0007669"/>
    <property type="project" value="InterPro"/>
</dbReference>
<comment type="similarity">
    <text evidence="1">Belongs to the LanC-like protein family.</text>
</comment>
<dbReference type="PRINTS" id="PR01950">
    <property type="entry name" value="LANCSUPER"/>
</dbReference>
<dbReference type="SMART" id="SM01260">
    <property type="entry name" value="LANC_like"/>
    <property type="match status" value="1"/>
</dbReference>
<feature type="binding site" evidence="3">
    <location>
        <position position="324"/>
    </location>
    <ligand>
        <name>Zn(2+)</name>
        <dbReference type="ChEBI" id="CHEBI:29105"/>
    </ligand>
</feature>
<dbReference type="GO" id="GO:0046872">
    <property type="term" value="F:metal ion binding"/>
    <property type="evidence" value="ECO:0007669"/>
    <property type="project" value="UniProtKB-KW"/>
</dbReference>
<dbReference type="InterPro" id="IPR012341">
    <property type="entry name" value="6hp_glycosidase-like_sf"/>
</dbReference>
<evidence type="ECO:0000256" key="3">
    <source>
        <dbReference type="PIRSR" id="PIRSR607822-1"/>
    </source>
</evidence>
<dbReference type="PANTHER" id="PTHR12736:SF7">
    <property type="entry name" value="LANC-LIKE PROTEIN 3"/>
    <property type="match status" value="1"/>
</dbReference>
<dbReference type="GeneID" id="112686881"/>
<evidence type="ECO:0000313" key="4">
    <source>
        <dbReference type="EMBL" id="MBY85380.1"/>
    </source>
</evidence>
<accession>A0A2S2R6Q6</accession>
<dbReference type="OrthoDB" id="10257263at2759"/>
<dbReference type="PANTHER" id="PTHR12736">
    <property type="entry name" value="LANC-LIKE PROTEIN"/>
    <property type="match status" value="1"/>
</dbReference>
<sequence length="403" mass="45589">MPKRYFKNVLSDNGDILSNCSDAFWKGKINYLVESISINASSSDEQILYIGTSGIAYMFYHLATSDKFKNESEIFLNKAITVLQLKGDIFYPKSNGKFLCGDAGINAVNASIYHLIGDSKMAEMYLTHFKKGVADYRLTNLTEKDELFVGRAGYLYGVLWLEKVFGKKIVADQDIFELCSAIVESGRKYSVRNKSIFPLMYSYYGKEYLGAAHGLSTIIQVLLSFPQFIEKEPQTKQDIKNCIDIMKSLQTSNGNFPTKMPILESKQRSEEDELVHWCHGAPGVIYLFAKAYLVFKDPSYLECCLKCGDLVWTKGLLKKGPGICHGIAGNGYVFLLLYRLTGDKKHLNRALKFGEFIFTDECIQRSRKPDHLYSLYEGLAGTVCYLTDLIQPEKASFPFLDVF</sequence>